<accession>A0AAV1VAX2</accession>
<organism evidence="2 3">
    <name type="scientific">Peronospora matthiolae</name>
    <dbReference type="NCBI Taxonomy" id="2874970"/>
    <lineage>
        <taxon>Eukaryota</taxon>
        <taxon>Sar</taxon>
        <taxon>Stramenopiles</taxon>
        <taxon>Oomycota</taxon>
        <taxon>Peronosporomycetes</taxon>
        <taxon>Peronosporales</taxon>
        <taxon>Peronosporaceae</taxon>
        <taxon>Peronospora</taxon>
    </lineage>
</organism>
<reference evidence="2" key="1">
    <citation type="submission" date="2024-01" db="EMBL/GenBank/DDBJ databases">
        <authorList>
            <person name="Webb A."/>
        </authorList>
    </citation>
    <scope>NUCLEOTIDE SEQUENCE</scope>
    <source>
        <strain evidence="2">Pm1</strain>
    </source>
</reference>
<comment type="caution">
    <text evidence="2">The sequence shown here is derived from an EMBL/GenBank/DDBJ whole genome shotgun (WGS) entry which is preliminary data.</text>
</comment>
<evidence type="ECO:0000313" key="2">
    <source>
        <dbReference type="EMBL" id="CAK7944089.1"/>
    </source>
</evidence>
<evidence type="ECO:0000313" key="3">
    <source>
        <dbReference type="Proteomes" id="UP001162060"/>
    </source>
</evidence>
<evidence type="ECO:0000259" key="1">
    <source>
        <dbReference type="Pfam" id="PF22936"/>
    </source>
</evidence>
<dbReference type="EMBL" id="CAKLBY020000306">
    <property type="protein sequence ID" value="CAK7944089.1"/>
    <property type="molecule type" value="Genomic_DNA"/>
</dbReference>
<feature type="domain" description="Retrovirus-related Pol polyprotein from transposon TNT 1-94-like beta-barrel" evidence="1">
    <location>
        <begin position="1"/>
        <end position="53"/>
    </location>
</feature>
<dbReference type="AlphaFoldDB" id="A0AAV1VAX2"/>
<dbReference type="InterPro" id="IPR054722">
    <property type="entry name" value="PolX-like_BBD"/>
</dbReference>
<sequence length="146" mass="16191">MADGDSLKITIVGSVLLRVIANGKDRMITLTDIYLAPQLARNIVSYGKLEHIGFGLVYRGSGRYLVRRIEWEIAFDVSMHTNVLYVKTSVTQKNLRAALMAVIFDAGSSIPADYVQIGSRMHFHARKGHLSLTTIERMAKTPISGI</sequence>
<name>A0AAV1VAX2_9STRA</name>
<gene>
    <name evidence="2" type="ORF">PM001_LOCUS29239</name>
</gene>
<dbReference type="Proteomes" id="UP001162060">
    <property type="component" value="Unassembled WGS sequence"/>
</dbReference>
<dbReference type="Pfam" id="PF22936">
    <property type="entry name" value="Pol_BBD"/>
    <property type="match status" value="1"/>
</dbReference>
<protein>
    <recommendedName>
        <fullName evidence="1">Retrovirus-related Pol polyprotein from transposon TNT 1-94-like beta-barrel domain-containing protein</fullName>
    </recommendedName>
</protein>
<proteinExistence type="predicted"/>